<sequence>MSLLHRNLYREAVMRFLVPKRPDDSDYYDLNILPALCLLYMSCRNNAIAPDVLIATDVYPQKLLKTRRVMDDSPPSFDERHSLDTESIASIPSQAKPIFPDVVDPQLPSSSYKSARGFFVGEDGESQYGSLPVPTIKISDDNGNYGSQHTRNYRGELIKTILTLLCEYYHLCRPMTLQMATEVLLELLYYNGTGECLTRDQIEMMSKAEQELQSRIRKHLSDGQEFPLEESEKAVSDAMFGGDKYVAEIIMSAKLLFPPPVVMDPEKRSDANIEPDMVKCIKTLHLLRKTRMLLSRQVPTESSDLNGDRQKENFGANVERELVYQKCVDNEKKSSVKQKSLLDGEQFRQQQQIQNIRNKLNENAQAATRNTEDLDKRKKMVFDTLGIEL</sequence>
<dbReference type="EMBL" id="CAJVPT010000517">
    <property type="protein sequence ID" value="CAG8445703.1"/>
    <property type="molecule type" value="Genomic_DNA"/>
</dbReference>
<evidence type="ECO:0000313" key="2">
    <source>
        <dbReference type="Proteomes" id="UP000789525"/>
    </source>
</evidence>
<reference evidence="1" key="1">
    <citation type="submission" date="2021-06" db="EMBL/GenBank/DDBJ databases">
        <authorList>
            <person name="Kallberg Y."/>
            <person name="Tangrot J."/>
            <person name="Rosling A."/>
        </authorList>
    </citation>
    <scope>NUCLEOTIDE SEQUENCE</scope>
    <source>
        <strain evidence="1">CL356</strain>
    </source>
</reference>
<dbReference type="Proteomes" id="UP000789525">
    <property type="component" value="Unassembled WGS sequence"/>
</dbReference>
<gene>
    <name evidence="1" type="ORF">ACOLOM_LOCUS495</name>
</gene>
<evidence type="ECO:0000313" key="1">
    <source>
        <dbReference type="EMBL" id="CAG8445703.1"/>
    </source>
</evidence>
<name>A0ACA9K130_9GLOM</name>
<comment type="caution">
    <text evidence="1">The sequence shown here is derived from an EMBL/GenBank/DDBJ whole genome shotgun (WGS) entry which is preliminary data.</text>
</comment>
<proteinExistence type="predicted"/>
<keyword evidence="2" id="KW-1185">Reference proteome</keyword>
<organism evidence="1 2">
    <name type="scientific">Acaulospora colombiana</name>
    <dbReference type="NCBI Taxonomy" id="27376"/>
    <lineage>
        <taxon>Eukaryota</taxon>
        <taxon>Fungi</taxon>
        <taxon>Fungi incertae sedis</taxon>
        <taxon>Mucoromycota</taxon>
        <taxon>Glomeromycotina</taxon>
        <taxon>Glomeromycetes</taxon>
        <taxon>Diversisporales</taxon>
        <taxon>Acaulosporaceae</taxon>
        <taxon>Acaulospora</taxon>
    </lineage>
</organism>
<protein>
    <submittedName>
        <fullName evidence="1">7212_t:CDS:1</fullName>
    </submittedName>
</protein>
<accession>A0ACA9K130</accession>